<name>A0A5S4YHR7_9BRAD</name>
<protein>
    <submittedName>
        <fullName evidence="1">Uncharacterized protein</fullName>
    </submittedName>
</protein>
<keyword evidence="2" id="KW-1185">Reference proteome</keyword>
<dbReference type="Proteomes" id="UP000324797">
    <property type="component" value="Unassembled WGS sequence"/>
</dbReference>
<sequence>MHRGLMMTRIASLWLALLLMGTGLDRAGAQSLGSSYTSTAPKDCRQIGKPGELDGSTTRVCPGKNGLLVLIAEDDLREVVSVGRNRKLAAEEPAAKVWFGPFNSSETTAEWRASGAKPFAIIQRWHIADGTDLDKQGRPNTKAMLVVTRLPPGPVCHVAYVDAVANPNANELARTAADEAARGFRCGKDEVKIIGASGRAVELATRR</sequence>
<proteinExistence type="predicted"/>
<dbReference type="EMBL" id="VSTH01000084">
    <property type="protein sequence ID" value="TYO63946.1"/>
    <property type="molecule type" value="Genomic_DNA"/>
</dbReference>
<comment type="caution">
    <text evidence="1">The sequence shown here is derived from an EMBL/GenBank/DDBJ whole genome shotgun (WGS) entry which is preliminary data.</text>
</comment>
<accession>A0A5S4YHR7</accession>
<organism evidence="1 2">
    <name type="scientific">Bradyrhizobium hipponense</name>
    <dbReference type="NCBI Taxonomy" id="2605638"/>
    <lineage>
        <taxon>Bacteria</taxon>
        <taxon>Pseudomonadati</taxon>
        <taxon>Pseudomonadota</taxon>
        <taxon>Alphaproteobacteria</taxon>
        <taxon>Hyphomicrobiales</taxon>
        <taxon>Nitrobacteraceae</taxon>
        <taxon>Bradyrhizobium</taxon>
    </lineage>
</organism>
<dbReference type="AlphaFoldDB" id="A0A5S4YHR7"/>
<reference evidence="1 2" key="1">
    <citation type="submission" date="2019-08" db="EMBL/GenBank/DDBJ databases">
        <title>Bradyrhizobium hipponensis sp. nov., a rhizobium isolated from a Lupinus angustifolius root nodule in Tunisia.</title>
        <authorList>
            <person name="Off K."/>
            <person name="Rejili M."/>
            <person name="Mars M."/>
            <person name="Brachmann A."/>
            <person name="Marin M."/>
        </authorList>
    </citation>
    <scope>NUCLEOTIDE SEQUENCE [LARGE SCALE GENOMIC DNA]</scope>
    <source>
        <strain evidence="2">aSej3</strain>
    </source>
</reference>
<evidence type="ECO:0000313" key="2">
    <source>
        <dbReference type="Proteomes" id="UP000324797"/>
    </source>
</evidence>
<evidence type="ECO:0000313" key="1">
    <source>
        <dbReference type="EMBL" id="TYO63946.1"/>
    </source>
</evidence>
<gene>
    <name evidence="1" type="ORF">FXV83_24850</name>
</gene>